<evidence type="ECO:0000313" key="1">
    <source>
        <dbReference type="EMBL" id="BBZ42562.1"/>
    </source>
</evidence>
<evidence type="ECO:0000313" key="2">
    <source>
        <dbReference type="Proteomes" id="UP000467385"/>
    </source>
</evidence>
<dbReference type="EMBL" id="AP022613">
    <property type="protein sequence ID" value="BBZ42562.1"/>
    <property type="molecule type" value="Genomic_DNA"/>
</dbReference>
<dbReference type="OrthoDB" id="4562780at2"/>
<reference evidence="1 2" key="1">
    <citation type="journal article" date="2019" name="Emerg. Microbes Infect.">
        <title>Comprehensive subspecies identification of 175 nontuberculous mycobacteria species based on 7547 genomic profiles.</title>
        <authorList>
            <person name="Matsumoto Y."/>
            <person name="Kinjo T."/>
            <person name="Motooka D."/>
            <person name="Nabeya D."/>
            <person name="Jung N."/>
            <person name="Uechi K."/>
            <person name="Horii T."/>
            <person name="Iida T."/>
            <person name="Fujita J."/>
            <person name="Nakamura S."/>
        </authorList>
    </citation>
    <scope>NUCLEOTIDE SEQUENCE [LARGE SCALE GENOMIC DNA]</scope>
    <source>
        <strain evidence="1 2">JCM 14738</strain>
    </source>
</reference>
<gene>
    <name evidence="1" type="ORF">MCNS_56250</name>
</gene>
<organism evidence="1 2">
    <name type="scientific">Mycobacterium conspicuum</name>
    <dbReference type="NCBI Taxonomy" id="44010"/>
    <lineage>
        <taxon>Bacteria</taxon>
        <taxon>Bacillati</taxon>
        <taxon>Actinomycetota</taxon>
        <taxon>Actinomycetes</taxon>
        <taxon>Mycobacteriales</taxon>
        <taxon>Mycobacteriaceae</taxon>
        <taxon>Mycobacterium</taxon>
    </lineage>
</organism>
<dbReference type="RefSeq" id="WP_139825106.1">
    <property type="nucleotide sequence ID" value="NZ_AP022613.1"/>
</dbReference>
<sequence>MTFVVAHHDFGFSVERRSMRRAGRRLAHKVRGLRIPTPQERADRYVSRTPLAVLAPPTAGERR</sequence>
<accession>A0A7I7YN60</accession>
<proteinExistence type="predicted"/>
<dbReference type="Proteomes" id="UP000467385">
    <property type="component" value="Chromosome"/>
</dbReference>
<protein>
    <submittedName>
        <fullName evidence="1">Uncharacterized protein</fullName>
    </submittedName>
</protein>
<dbReference type="AlphaFoldDB" id="A0A7I7YN60"/>
<name>A0A7I7YN60_9MYCO</name>
<keyword evidence="2" id="KW-1185">Reference proteome</keyword>